<dbReference type="SMART" id="SM00856">
    <property type="entry name" value="PMEI"/>
    <property type="match status" value="1"/>
</dbReference>
<keyword evidence="5 7" id="KW-0063">Aspartyl esterase</keyword>
<dbReference type="SUPFAM" id="SSF101148">
    <property type="entry name" value="Plant invertase/pectin methylesterase inhibitor"/>
    <property type="match status" value="1"/>
</dbReference>
<dbReference type="GO" id="GO:0042545">
    <property type="term" value="P:cell wall modification"/>
    <property type="evidence" value="ECO:0007669"/>
    <property type="project" value="UniProtKB-UniRule"/>
</dbReference>
<dbReference type="InterPro" id="IPR011050">
    <property type="entry name" value="Pectin_lyase_fold/virulence"/>
</dbReference>
<dbReference type="InterPro" id="IPR006501">
    <property type="entry name" value="Pectinesterase_inhib_dom"/>
</dbReference>
<comment type="similarity">
    <text evidence="2">In the N-terminal section; belongs to the PMEI family.</text>
</comment>
<gene>
    <name evidence="9" type="ORF">LUZ62_034626</name>
</gene>
<organism evidence="9 10">
    <name type="scientific">Rhynchospora pubera</name>
    <dbReference type="NCBI Taxonomy" id="906938"/>
    <lineage>
        <taxon>Eukaryota</taxon>
        <taxon>Viridiplantae</taxon>
        <taxon>Streptophyta</taxon>
        <taxon>Embryophyta</taxon>
        <taxon>Tracheophyta</taxon>
        <taxon>Spermatophyta</taxon>
        <taxon>Magnoliopsida</taxon>
        <taxon>Liliopsida</taxon>
        <taxon>Poales</taxon>
        <taxon>Cyperaceae</taxon>
        <taxon>Cyperoideae</taxon>
        <taxon>Rhynchosporeae</taxon>
        <taxon>Rhynchospora</taxon>
    </lineage>
</organism>
<dbReference type="GO" id="GO:0004857">
    <property type="term" value="F:enzyme inhibitor activity"/>
    <property type="evidence" value="ECO:0007669"/>
    <property type="project" value="InterPro"/>
</dbReference>
<comment type="caution">
    <text evidence="9">The sequence shown here is derived from an EMBL/GenBank/DDBJ whole genome shotgun (WGS) entry which is preliminary data.</text>
</comment>
<name>A0AAV8EPR1_9POAL</name>
<reference evidence="9" key="1">
    <citation type="submission" date="2022-08" db="EMBL/GenBank/DDBJ databases">
        <authorList>
            <person name="Marques A."/>
        </authorList>
    </citation>
    <scope>NUCLEOTIDE SEQUENCE</scope>
    <source>
        <strain evidence="9">RhyPub2mFocal</strain>
        <tissue evidence="9">Leaves</tissue>
    </source>
</reference>
<dbReference type="Proteomes" id="UP001140206">
    <property type="component" value="Chromosome 2"/>
</dbReference>
<dbReference type="InterPro" id="IPR000070">
    <property type="entry name" value="Pectinesterase_cat"/>
</dbReference>
<dbReference type="CDD" id="cd15798">
    <property type="entry name" value="PMEI-like_3"/>
    <property type="match status" value="1"/>
</dbReference>
<evidence type="ECO:0000256" key="2">
    <source>
        <dbReference type="ARBA" id="ARBA00006027"/>
    </source>
</evidence>
<dbReference type="Gene3D" id="2.160.20.10">
    <property type="entry name" value="Single-stranded right-handed beta-helix, Pectin lyase-like"/>
    <property type="match status" value="1"/>
</dbReference>
<dbReference type="SUPFAM" id="SSF51126">
    <property type="entry name" value="Pectin lyase-like"/>
    <property type="match status" value="1"/>
</dbReference>
<comment type="pathway">
    <text evidence="1 7">Glycan metabolism; pectin degradation; 2-dehydro-3-deoxy-D-gluconate from pectin: step 1/5.</text>
</comment>
<dbReference type="GO" id="GO:0045490">
    <property type="term" value="P:pectin catabolic process"/>
    <property type="evidence" value="ECO:0007669"/>
    <property type="project" value="UniProtKB-UniRule"/>
</dbReference>
<evidence type="ECO:0000256" key="5">
    <source>
        <dbReference type="ARBA" id="ARBA00023085"/>
    </source>
</evidence>
<proteinExistence type="inferred from homology"/>
<feature type="active site" evidence="6">
    <location>
        <position position="399"/>
    </location>
</feature>
<feature type="domain" description="Pectinesterase inhibitor" evidence="8">
    <location>
        <begin position="47"/>
        <end position="199"/>
    </location>
</feature>
<evidence type="ECO:0000313" key="9">
    <source>
        <dbReference type="EMBL" id="KAJ4783380.1"/>
    </source>
</evidence>
<protein>
    <recommendedName>
        <fullName evidence="7">Pectinesterase</fullName>
        <ecNumber evidence="7">3.1.1.11</ecNumber>
    </recommendedName>
</protein>
<dbReference type="AlphaFoldDB" id="A0AAV8EPR1"/>
<evidence type="ECO:0000313" key="10">
    <source>
        <dbReference type="Proteomes" id="UP001140206"/>
    </source>
</evidence>
<evidence type="ECO:0000256" key="6">
    <source>
        <dbReference type="PROSITE-ProRule" id="PRU10040"/>
    </source>
</evidence>
<evidence type="ECO:0000256" key="4">
    <source>
        <dbReference type="ARBA" id="ARBA00022801"/>
    </source>
</evidence>
<dbReference type="PROSITE" id="PS00503">
    <property type="entry name" value="PECTINESTERASE_2"/>
    <property type="match status" value="1"/>
</dbReference>
<accession>A0AAV8EPR1</accession>
<dbReference type="NCBIfam" id="TIGR01614">
    <property type="entry name" value="PME_inhib"/>
    <property type="match status" value="1"/>
</dbReference>
<dbReference type="FunFam" id="2.160.20.10:FF:000001">
    <property type="entry name" value="Pectinesterase"/>
    <property type="match status" value="1"/>
</dbReference>
<dbReference type="Pfam" id="PF01095">
    <property type="entry name" value="Pectinesterase"/>
    <property type="match status" value="1"/>
</dbReference>
<evidence type="ECO:0000259" key="8">
    <source>
        <dbReference type="SMART" id="SM00856"/>
    </source>
</evidence>
<dbReference type="InterPro" id="IPR035513">
    <property type="entry name" value="Invertase/methylesterase_inhib"/>
</dbReference>
<dbReference type="EMBL" id="JAMFTS010000002">
    <property type="protein sequence ID" value="KAJ4783380.1"/>
    <property type="molecule type" value="Genomic_DNA"/>
</dbReference>
<dbReference type="Pfam" id="PF04043">
    <property type="entry name" value="PMEI"/>
    <property type="match status" value="1"/>
</dbReference>
<keyword evidence="10" id="KW-1185">Reference proteome</keyword>
<keyword evidence="4 7" id="KW-0378">Hydrolase</keyword>
<evidence type="ECO:0000256" key="1">
    <source>
        <dbReference type="ARBA" id="ARBA00005184"/>
    </source>
</evidence>
<comment type="similarity">
    <text evidence="3">In the C-terminal section; belongs to the pectinesterase family.</text>
</comment>
<dbReference type="PANTHER" id="PTHR31707">
    <property type="entry name" value="PECTINESTERASE"/>
    <property type="match status" value="1"/>
</dbReference>
<dbReference type="InterPro" id="IPR012334">
    <property type="entry name" value="Pectin_lyas_fold"/>
</dbReference>
<evidence type="ECO:0000256" key="7">
    <source>
        <dbReference type="RuleBase" id="RU000589"/>
    </source>
</evidence>
<comment type="catalytic activity">
    <reaction evidence="7">
        <text>[(1-&gt;4)-alpha-D-galacturonosyl methyl ester](n) + n H2O = [(1-&gt;4)-alpha-D-galacturonosyl](n) + n methanol + n H(+)</text>
        <dbReference type="Rhea" id="RHEA:22380"/>
        <dbReference type="Rhea" id="RHEA-COMP:14570"/>
        <dbReference type="Rhea" id="RHEA-COMP:14573"/>
        <dbReference type="ChEBI" id="CHEBI:15377"/>
        <dbReference type="ChEBI" id="CHEBI:15378"/>
        <dbReference type="ChEBI" id="CHEBI:17790"/>
        <dbReference type="ChEBI" id="CHEBI:140522"/>
        <dbReference type="ChEBI" id="CHEBI:140523"/>
        <dbReference type="EC" id="3.1.1.11"/>
    </reaction>
</comment>
<dbReference type="Gene3D" id="1.20.140.40">
    <property type="entry name" value="Invertase/pectin methylesterase inhibitor family protein"/>
    <property type="match status" value="1"/>
</dbReference>
<dbReference type="EC" id="3.1.1.11" evidence="7"/>
<sequence length="562" mass="61231">MYLRKGPPSPQCLTNDYMKQEFMARTLIVSLHLISISLLFAPSFADPSSPIPPSVACCSTPYPQFCKSILPGTQNSSHSLYDYGRFCILRSLSNAQKFYQVIQRYLTNTNNGSLSPAAMSALEDCLLLSGLNIEYLDSAIKGLNNTNSTLLDPNADTLQTLLSALLTNLQTCTDGLVANNITIPSISDCSKLYSVSLALYTNAWNPGGMRHLFHNGSVSPRVLNNPNLKSIRPGSRRLLQTVMVYDIVVVDQNGGSNYNTIGAAVAAAPKYLDGTKGYFLIYVMAGVYNEYISIAPSQSYLMIIGDGIGQTVITGNRNAGPVWSTFSSATFAVGGQGFVGIGLTIQNTAGAINGQAVALRNTADLSVFYQCSIEGYQDTLYAHSMRQFYRDCNIYGTVDFIFGNAAAVFQDCSIYAQVPLRGQGNTITAQSRSDPNQNTGFSFQGCQIKAGPDLAAIGNVVPTFLGRPWMLYSRVVVMQSFLDSLINPAGWSVWYGTYGLSTLYYAEYANWGPGSWTGNRVTWPGYHLISNNDAINFTVSAFIIGDIWLWQTGVPYNSGFLW</sequence>
<evidence type="ECO:0000256" key="3">
    <source>
        <dbReference type="ARBA" id="ARBA00007786"/>
    </source>
</evidence>
<dbReference type="InterPro" id="IPR033131">
    <property type="entry name" value="Pectinesterase_Asp_AS"/>
</dbReference>
<dbReference type="GO" id="GO:0030599">
    <property type="term" value="F:pectinesterase activity"/>
    <property type="evidence" value="ECO:0007669"/>
    <property type="project" value="UniProtKB-UniRule"/>
</dbReference>